<comment type="catalytic activity">
    <reaction evidence="2">
        <text>a nucleoside 2',3'-cyclic phosphate + H2O = a nucleoside 3'-phosphate + H(+)</text>
        <dbReference type="Rhea" id="RHEA:19621"/>
        <dbReference type="ChEBI" id="CHEBI:15377"/>
        <dbReference type="ChEBI" id="CHEBI:15378"/>
        <dbReference type="ChEBI" id="CHEBI:66949"/>
        <dbReference type="ChEBI" id="CHEBI:66954"/>
        <dbReference type="EC" id="3.1.4.16"/>
    </reaction>
</comment>
<dbReference type="PANTHER" id="PTHR11575">
    <property type="entry name" value="5'-NUCLEOTIDASE-RELATED"/>
    <property type="match status" value="1"/>
</dbReference>
<dbReference type="InterPro" id="IPR041827">
    <property type="entry name" value="CpdB_N"/>
</dbReference>
<reference evidence="14 15" key="1">
    <citation type="journal article" date="2024" name="Front. Microbiol.">
        <title>Novel thermophilic genera Geochorda gen. nov. and Carboxydochorda gen. nov. from the deep terrestrial subsurface reveal the ecophysiological diversity in the class Limnochordia.</title>
        <authorList>
            <person name="Karnachuk O.V."/>
            <person name="Lukina A.P."/>
            <person name="Avakyan M.R."/>
            <person name="Kadnikov V.V."/>
            <person name="Begmatov S."/>
            <person name="Beletsky A.V."/>
            <person name="Vlasova K.G."/>
            <person name="Novikov A.A."/>
            <person name="Shcherbakova V.A."/>
            <person name="Mardanov A.V."/>
            <person name="Ravin N.V."/>
        </authorList>
    </citation>
    <scope>NUCLEOTIDE SEQUENCE [LARGE SCALE GENOMIC DNA]</scope>
    <source>
        <strain evidence="14 15">L945</strain>
    </source>
</reference>
<comment type="similarity">
    <text evidence="5 11">Belongs to the 5'-nucleotidase family.</text>
</comment>
<dbReference type="InterPro" id="IPR006179">
    <property type="entry name" value="5_nucleotidase/apyrase"/>
</dbReference>
<evidence type="ECO:0000256" key="11">
    <source>
        <dbReference type="RuleBase" id="RU362119"/>
    </source>
</evidence>
<keyword evidence="9 11" id="KW-0378">Hydrolase</keyword>
<evidence type="ECO:0000256" key="9">
    <source>
        <dbReference type="ARBA" id="ARBA00022801"/>
    </source>
</evidence>
<evidence type="ECO:0000313" key="14">
    <source>
        <dbReference type="EMBL" id="WRP16869.1"/>
    </source>
</evidence>
<dbReference type="NCBIfam" id="NF006938">
    <property type="entry name" value="PRK09420.1"/>
    <property type="match status" value="1"/>
</dbReference>
<dbReference type="PROSITE" id="PS00785">
    <property type="entry name" value="5_NUCLEOTIDASE_1"/>
    <property type="match status" value="1"/>
</dbReference>
<evidence type="ECO:0000259" key="12">
    <source>
        <dbReference type="Pfam" id="PF00149"/>
    </source>
</evidence>
<evidence type="ECO:0000313" key="15">
    <source>
        <dbReference type="Proteomes" id="UP001332192"/>
    </source>
</evidence>
<evidence type="ECO:0000256" key="7">
    <source>
        <dbReference type="ARBA" id="ARBA00022729"/>
    </source>
</evidence>
<evidence type="ECO:0000259" key="13">
    <source>
        <dbReference type="Pfam" id="PF02872"/>
    </source>
</evidence>
<comment type="cofactor">
    <cofactor evidence="3">
        <name>a divalent metal cation</name>
        <dbReference type="ChEBI" id="CHEBI:60240"/>
    </cofactor>
</comment>
<dbReference type="Pfam" id="PF02872">
    <property type="entry name" value="5_nucleotid_C"/>
    <property type="match status" value="1"/>
</dbReference>
<organism evidence="14 15">
    <name type="scientific">Carboxydichorda subterranea</name>
    <dbReference type="NCBI Taxonomy" id="3109565"/>
    <lineage>
        <taxon>Bacteria</taxon>
        <taxon>Bacillati</taxon>
        <taxon>Bacillota</taxon>
        <taxon>Limnochordia</taxon>
        <taxon>Limnochordales</taxon>
        <taxon>Geochordaceae</taxon>
        <taxon>Carboxydichorda</taxon>
    </lineage>
</organism>
<comment type="subcellular location">
    <subcellularLocation>
        <location evidence="4">Cell envelope</location>
    </subcellularLocation>
</comment>
<dbReference type="PROSITE" id="PS00786">
    <property type="entry name" value="5_NUCLEOTIDASE_2"/>
    <property type="match status" value="1"/>
</dbReference>
<dbReference type="Pfam" id="PF00149">
    <property type="entry name" value="Metallophos"/>
    <property type="match status" value="1"/>
</dbReference>
<evidence type="ECO:0000256" key="3">
    <source>
        <dbReference type="ARBA" id="ARBA00001968"/>
    </source>
</evidence>
<keyword evidence="15" id="KW-1185">Reference proteome</keyword>
<dbReference type="InterPro" id="IPR029052">
    <property type="entry name" value="Metallo-depent_PP-like"/>
</dbReference>
<gene>
    <name evidence="14" type="ORF">U7230_12365</name>
</gene>
<evidence type="ECO:0000256" key="2">
    <source>
        <dbReference type="ARBA" id="ARBA00001730"/>
    </source>
</evidence>
<accession>A0ABZ1BVQ9</accession>
<dbReference type="RefSeq" id="WP_324716141.1">
    <property type="nucleotide sequence ID" value="NZ_CP141615.1"/>
</dbReference>
<evidence type="ECO:0000256" key="6">
    <source>
        <dbReference type="ARBA" id="ARBA00022723"/>
    </source>
</evidence>
<evidence type="ECO:0000256" key="10">
    <source>
        <dbReference type="ARBA" id="ARBA00023268"/>
    </source>
</evidence>
<keyword evidence="10" id="KW-0511">Multifunctional enzyme</keyword>
<dbReference type="Gene3D" id="3.90.780.10">
    <property type="entry name" value="5'-Nucleotidase, C-terminal domain"/>
    <property type="match status" value="1"/>
</dbReference>
<comment type="catalytic activity">
    <reaction evidence="1">
        <text>a ribonucleoside 3'-phosphate + H2O = a ribonucleoside + phosphate</text>
        <dbReference type="Rhea" id="RHEA:10144"/>
        <dbReference type="ChEBI" id="CHEBI:13197"/>
        <dbReference type="ChEBI" id="CHEBI:15377"/>
        <dbReference type="ChEBI" id="CHEBI:18254"/>
        <dbReference type="ChEBI" id="CHEBI:43474"/>
        <dbReference type="EC" id="3.1.3.6"/>
    </reaction>
</comment>
<keyword evidence="8 11" id="KW-0547">Nucleotide-binding</keyword>
<dbReference type="InterPro" id="IPR036907">
    <property type="entry name" value="5'-Nucleotdase_C_sf"/>
</dbReference>
<dbReference type="SUPFAM" id="SSF56300">
    <property type="entry name" value="Metallo-dependent phosphatases"/>
    <property type="match status" value="1"/>
</dbReference>
<dbReference type="PRINTS" id="PR01607">
    <property type="entry name" value="APYRASEFAMLY"/>
</dbReference>
<evidence type="ECO:0000256" key="1">
    <source>
        <dbReference type="ARBA" id="ARBA00000527"/>
    </source>
</evidence>
<dbReference type="CDD" id="cd07410">
    <property type="entry name" value="MPP_CpdB_N"/>
    <property type="match status" value="1"/>
</dbReference>
<proteinExistence type="inferred from homology"/>
<dbReference type="Gene3D" id="3.60.21.10">
    <property type="match status" value="1"/>
</dbReference>
<dbReference type="InterPro" id="IPR008334">
    <property type="entry name" value="5'-Nucleotdase_C"/>
</dbReference>
<keyword evidence="7" id="KW-0732">Signal</keyword>
<protein>
    <submittedName>
        <fullName evidence="14">Bifunctional 2',3'-cyclic-nucleotide 2'-phosphodiesterase/3'-nucleotidase</fullName>
    </submittedName>
</protein>
<dbReference type="InterPro" id="IPR006146">
    <property type="entry name" value="5'-Nucleotdase_CS"/>
</dbReference>
<feature type="domain" description="Calcineurin-like phosphoesterase" evidence="12">
    <location>
        <begin position="38"/>
        <end position="273"/>
    </location>
</feature>
<dbReference type="EMBL" id="CP141615">
    <property type="protein sequence ID" value="WRP16869.1"/>
    <property type="molecule type" value="Genomic_DNA"/>
</dbReference>
<dbReference type="Proteomes" id="UP001332192">
    <property type="component" value="Chromosome"/>
</dbReference>
<dbReference type="SUPFAM" id="SSF55816">
    <property type="entry name" value="5'-nucleotidase (syn. UDP-sugar hydrolase), C-terminal domain"/>
    <property type="match status" value="1"/>
</dbReference>
<keyword evidence="6" id="KW-0479">Metal-binding</keyword>
<name>A0ABZ1BVQ9_9FIRM</name>
<evidence type="ECO:0000256" key="8">
    <source>
        <dbReference type="ARBA" id="ARBA00022741"/>
    </source>
</evidence>
<dbReference type="PANTHER" id="PTHR11575:SF6">
    <property type="entry name" value="2',3'-CYCLIC-NUCLEOTIDE 2'-PHOSPHODIESTERASE_3'-NUCLEOTIDASE"/>
    <property type="match status" value="1"/>
</dbReference>
<feature type="domain" description="5'-Nucleotidase C-terminal" evidence="13">
    <location>
        <begin position="358"/>
        <end position="540"/>
    </location>
</feature>
<dbReference type="InterPro" id="IPR004843">
    <property type="entry name" value="Calcineurin-like_PHP"/>
</dbReference>
<evidence type="ECO:0000256" key="4">
    <source>
        <dbReference type="ARBA" id="ARBA00004196"/>
    </source>
</evidence>
<sequence>MTRLLGPRSRWTGLWSWSLVVLVILVAAAPSFASSQLVILATTDVHANIYPWDYYANRADDGVGLALIDTLVQRVRSEHPQALLFDNGDTIQGTPLGYFVARVRPLQPGKVHPVIDVLNRMGYDAATIGNHEFNYGLPFLEQVLAGARFPVVLANVYRPGTNQPYFTPYVLLRRELDGRPLTVGVIGFTPPQILVWDRSNLQGRVEAGDIVEAARRFVPEMRAQGADVVVALAHTGASPASRWAPGSLQENAAYSLATEVPGIDVVVAGHSHVSIPGKGLPDAPDGVVGKTVIVQPGFWGHELGMVTLELEPRAEGGWRVVGRKAQLLPTKGVAPSARVMEWARQAHETTVAYVTSPIGETLVRIDSRASRWADTALIQWINDVQRRYVERALEGTQWEGVPVLSAAAPFKAGRGGEQDYTDIRPGPITIADVASAYLYDNTVKAIRITGAELKAWLERAALNFEQVTPGSGQQPLVSARWPSYNFDQIDGVRYAIDVTRPPGQRIVELTFEGRPVKPDEWFILATNNYRADGGGGFPATGKDARVVLDPLVESRQLLIDSVVEARTIAPHPDGNWHLVHNYLDHPQAGPVYDLVDRGVFLGVATDGQRLGQLDLDEALTQSAWAEMVERALDVRIPVSAPEAVVTGRQAVESLAGVVQLPGLEVADVGLTRADGAQLLSAVLAVLEAVPAR</sequence>
<evidence type="ECO:0000256" key="5">
    <source>
        <dbReference type="ARBA" id="ARBA00006654"/>
    </source>
</evidence>